<evidence type="ECO:0000256" key="3">
    <source>
        <dbReference type="ARBA" id="ARBA00022692"/>
    </source>
</evidence>
<evidence type="ECO:0000256" key="5">
    <source>
        <dbReference type="ARBA" id="ARBA00023136"/>
    </source>
</evidence>
<keyword evidence="5 6" id="KW-0472">Membrane</keyword>
<feature type="transmembrane region" description="Helical" evidence="6">
    <location>
        <begin position="339"/>
        <end position="367"/>
    </location>
</feature>
<gene>
    <name evidence="9" type="ORF">PQO05_19675</name>
</gene>
<dbReference type="InterPro" id="IPR050250">
    <property type="entry name" value="Macrolide_Exporter_MacB"/>
</dbReference>
<dbReference type="RefSeq" id="WP_273629149.1">
    <property type="nucleotide sequence ID" value="NZ_CP117167.1"/>
</dbReference>
<keyword evidence="3 6" id="KW-0812">Transmembrane</keyword>
<evidence type="ECO:0000256" key="6">
    <source>
        <dbReference type="SAM" id="Phobius"/>
    </source>
</evidence>
<evidence type="ECO:0000313" key="9">
    <source>
        <dbReference type="EMBL" id="WCT10960.1"/>
    </source>
</evidence>
<feature type="domain" description="MacB-like periplasmic core" evidence="8">
    <location>
        <begin position="20"/>
        <end position="250"/>
    </location>
</feature>
<dbReference type="Proteomes" id="UP001216139">
    <property type="component" value="Chromosome"/>
</dbReference>
<evidence type="ECO:0000256" key="4">
    <source>
        <dbReference type="ARBA" id="ARBA00022989"/>
    </source>
</evidence>
<reference evidence="9 10" key="1">
    <citation type="submission" date="2023-02" db="EMBL/GenBank/DDBJ databases">
        <title>Genome sequence of Mucilaginibacter jinjuensis strain KACC 16571.</title>
        <authorList>
            <person name="Kim S."/>
            <person name="Heo J."/>
            <person name="Kwon S.-W."/>
        </authorList>
    </citation>
    <scope>NUCLEOTIDE SEQUENCE [LARGE SCALE GENOMIC DNA]</scope>
    <source>
        <strain evidence="9 10">KACC 16571</strain>
    </source>
</reference>
<feature type="transmembrane region" description="Helical" evidence="6">
    <location>
        <begin position="21"/>
        <end position="43"/>
    </location>
</feature>
<feature type="transmembrane region" description="Helical" evidence="6">
    <location>
        <begin position="435"/>
        <end position="454"/>
    </location>
</feature>
<dbReference type="Pfam" id="PF12704">
    <property type="entry name" value="MacB_PCD"/>
    <property type="match status" value="1"/>
</dbReference>
<protein>
    <submittedName>
        <fullName evidence="9">ABC transporter permease</fullName>
    </submittedName>
</protein>
<feature type="transmembrane region" description="Helical" evidence="6">
    <location>
        <begin position="387"/>
        <end position="414"/>
    </location>
</feature>
<comment type="subcellular location">
    <subcellularLocation>
        <location evidence="1">Cell membrane</location>
        <topology evidence="1">Multi-pass membrane protein</topology>
    </subcellularLocation>
</comment>
<dbReference type="PANTHER" id="PTHR30572:SF18">
    <property type="entry name" value="ABC-TYPE MACROLIDE FAMILY EXPORT SYSTEM PERMEASE COMPONENT 2"/>
    <property type="match status" value="1"/>
</dbReference>
<feature type="transmembrane region" description="Helical" evidence="6">
    <location>
        <begin position="682"/>
        <end position="707"/>
    </location>
</feature>
<keyword evidence="2" id="KW-1003">Cell membrane</keyword>
<name>A0ABY7T447_9SPHI</name>
<keyword evidence="4 6" id="KW-1133">Transmembrane helix</keyword>
<evidence type="ECO:0000259" key="7">
    <source>
        <dbReference type="Pfam" id="PF02687"/>
    </source>
</evidence>
<organism evidence="9 10">
    <name type="scientific">Mucilaginibacter jinjuensis</name>
    <dbReference type="NCBI Taxonomy" id="1176721"/>
    <lineage>
        <taxon>Bacteria</taxon>
        <taxon>Pseudomonadati</taxon>
        <taxon>Bacteroidota</taxon>
        <taxon>Sphingobacteriia</taxon>
        <taxon>Sphingobacteriales</taxon>
        <taxon>Sphingobacteriaceae</taxon>
        <taxon>Mucilaginibacter</taxon>
    </lineage>
</organism>
<feature type="domain" description="ABC3 transporter permease C-terminal" evidence="7">
    <location>
        <begin position="686"/>
        <end position="794"/>
    </location>
</feature>
<evidence type="ECO:0000256" key="1">
    <source>
        <dbReference type="ARBA" id="ARBA00004651"/>
    </source>
</evidence>
<dbReference type="InterPro" id="IPR025857">
    <property type="entry name" value="MacB_PCD"/>
</dbReference>
<feature type="transmembrane region" description="Helical" evidence="6">
    <location>
        <begin position="770"/>
        <end position="791"/>
    </location>
</feature>
<sequence length="805" mass="89518">MLSNFFKTAWRNITRQKSYTLINIIGLGSGIAVCLLIFVLIQFHSSFDSFHTKKDRIYRLLTEYHHADTKDVFYGSGISAPIPQGLRIDMPSVQEIAPVFNNFDDQIQVLNAAGQTDKKFKETSGIFATTPAFFKIFDFPLVAGTTASLKYPNTAIISQETAEKYFGNWQNAMGKTMKWNNTDLVKITGILAPIPKNSDFQLKVVMSVGTGYTAKYMQSKDWNSTSTNFGCYVLLPPNVTGAYLTSRLRALVKKNHTDGITDSEVAQPLKDVHFDTQSGNYSGKSISPQMIRMLWLIASFILIIACVNFINLATAQAVNRAKEVGIRKVLGGNRGQLQIQFLTETLVIVLASVIVSLGISAIAIPFIGRVLELPLTAGLLLQFKVAAFLIAATICVTLIAGFYPSIVLSGFNPINALKSKLAVKTAKGISLRRGLVVFQFIIAQGLIICTLIIVKQMHYFSSTSMGFAKDAIVNVPFPQDSASVSKLTYLRQKVGGLKGVEKMSISSDLPASENTNWGMFNFDHALKQTDFYSIFKLVDNQYLDTYQIKLVAGRDLMASDTLKEFLINEALVQKLGLHHPEDALNKEIKLGEHAKGIVVGVIKNFHNRSFKNETAPMLMTTMKPKWGYHLTNIKLSANSIATTLPALEKIWGEVYPDYTFEYHFVDEQMAQFYKQENQLASIYTWFAAVAILLSCLGLYGLASFMAVQRIKEVGIRKVLGASVSGIVFLFSKEFVMLIVIGFVIASPITWYLMQKWLQDYTYRINIRWDIFVLSGGMAVFIALATVSFQLIKAALANPVKSLRSE</sequence>
<accession>A0ABY7T447</accession>
<dbReference type="PANTHER" id="PTHR30572">
    <property type="entry name" value="MEMBRANE COMPONENT OF TRANSPORTER-RELATED"/>
    <property type="match status" value="1"/>
</dbReference>
<feature type="domain" description="ABC3 transporter permease C-terminal" evidence="7">
    <location>
        <begin position="296"/>
        <end position="413"/>
    </location>
</feature>
<dbReference type="Pfam" id="PF02687">
    <property type="entry name" value="FtsX"/>
    <property type="match status" value="2"/>
</dbReference>
<evidence type="ECO:0000313" key="10">
    <source>
        <dbReference type="Proteomes" id="UP001216139"/>
    </source>
</evidence>
<dbReference type="InterPro" id="IPR003838">
    <property type="entry name" value="ABC3_permease_C"/>
</dbReference>
<evidence type="ECO:0000259" key="8">
    <source>
        <dbReference type="Pfam" id="PF12704"/>
    </source>
</evidence>
<feature type="transmembrane region" description="Helical" evidence="6">
    <location>
        <begin position="293"/>
        <end position="318"/>
    </location>
</feature>
<proteinExistence type="predicted"/>
<evidence type="ECO:0000256" key="2">
    <source>
        <dbReference type="ARBA" id="ARBA00022475"/>
    </source>
</evidence>
<feature type="transmembrane region" description="Helical" evidence="6">
    <location>
        <begin position="719"/>
        <end position="750"/>
    </location>
</feature>
<dbReference type="EMBL" id="CP117167">
    <property type="protein sequence ID" value="WCT10960.1"/>
    <property type="molecule type" value="Genomic_DNA"/>
</dbReference>
<keyword evidence="10" id="KW-1185">Reference proteome</keyword>